<dbReference type="GO" id="GO:0005886">
    <property type="term" value="C:plasma membrane"/>
    <property type="evidence" value="ECO:0007669"/>
    <property type="project" value="UniProtKB-SubCell"/>
</dbReference>
<comment type="cofactor">
    <cofactor evidence="2">
        <name>Mn(2+)</name>
        <dbReference type="ChEBI" id="CHEBI:29035"/>
    </cofactor>
    <text evidence="2">For phosphodiesterase activity, probably binds 2 Mn(2+) per subunit.</text>
</comment>
<comment type="function">
    <text evidence="1">Has phosphodiesterase (PDE) activity against cyclic-di-AMP (c-di-AMP).</text>
</comment>
<evidence type="ECO:0000256" key="2">
    <source>
        <dbReference type="PIRSR" id="PIRSR026583-50"/>
    </source>
</evidence>
<name>A0A923RTI7_9FIRM</name>
<keyword evidence="7" id="KW-1185">Reference proteome</keyword>
<evidence type="ECO:0000256" key="1">
    <source>
        <dbReference type="PIRNR" id="PIRNR026583"/>
    </source>
</evidence>
<dbReference type="Gene3D" id="3.90.1640.10">
    <property type="entry name" value="inorganic pyrophosphatase (n-terminal core)"/>
    <property type="match status" value="1"/>
</dbReference>
<feature type="binding site" evidence="2">
    <location>
        <position position="469"/>
    </location>
    <ligand>
        <name>Mn(2+)</name>
        <dbReference type="ChEBI" id="CHEBI:29035"/>
        <label>2</label>
    </ligand>
</feature>
<feature type="binding site" evidence="2">
    <location>
        <position position="375"/>
    </location>
    <ligand>
        <name>Mn(2+)</name>
        <dbReference type="ChEBI" id="CHEBI:29035"/>
        <label>1</label>
    </ligand>
</feature>
<feature type="binding site" evidence="2">
    <location>
        <position position="371"/>
    </location>
    <ligand>
        <name>Mn(2+)</name>
        <dbReference type="ChEBI" id="CHEBI:29035"/>
        <label>1</label>
    </ligand>
</feature>
<comment type="caution">
    <text evidence="6">The sequence shown here is derived from an EMBL/GenBank/DDBJ whole genome shotgun (WGS) entry which is preliminary data.</text>
</comment>
<dbReference type="AlphaFoldDB" id="A0A923RTI7"/>
<proteinExistence type="inferred from homology"/>
<gene>
    <name evidence="6" type="ORF">H8S17_06700</name>
</gene>
<keyword evidence="2" id="KW-0464">Manganese</keyword>
<comment type="similarity">
    <text evidence="1">Belongs to the GdpP/PdeA phosphodiesterase family.</text>
</comment>
<feature type="transmembrane region" description="Helical" evidence="3">
    <location>
        <begin position="41"/>
        <end position="59"/>
    </location>
</feature>
<accession>A0A923RTI7</accession>
<dbReference type="PIRSF" id="PIRSF026583">
    <property type="entry name" value="YybT"/>
    <property type="match status" value="1"/>
</dbReference>
<dbReference type="InterPro" id="IPR001667">
    <property type="entry name" value="DDH_dom"/>
</dbReference>
<keyword evidence="1" id="KW-1003">Cell membrane</keyword>
<dbReference type="InterPro" id="IPR051319">
    <property type="entry name" value="Oligoribo/pAp-PDE_c-di-AMP_PDE"/>
</dbReference>
<dbReference type="Pfam" id="PF01368">
    <property type="entry name" value="DHH"/>
    <property type="match status" value="1"/>
</dbReference>
<feature type="binding site" evidence="2">
    <location>
        <position position="377"/>
    </location>
    <ligand>
        <name>Mn(2+)</name>
        <dbReference type="ChEBI" id="CHEBI:29035"/>
        <label>2</label>
    </ligand>
</feature>
<reference evidence="6" key="1">
    <citation type="submission" date="2020-08" db="EMBL/GenBank/DDBJ databases">
        <title>Genome public.</title>
        <authorList>
            <person name="Liu C."/>
            <person name="Sun Q."/>
        </authorList>
    </citation>
    <scope>NUCLEOTIDE SEQUENCE</scope>
    <source>
        <strain evidence="6">BX1005</strain>
    </source>
</reference>
<dbReference type="InterPro" id="IPR014528">
    <property type="entry name" value="GdpP/PdeA"/>
</dbReference>
<dbReference type="InterPro" id="IPR003156">
    <property type="entry name" value="DHHA1_dom"/>
</dbReference>
<dbReference type="FunFam" id="3.90.1640.10:FF:000002">
    <property type="entry name" value="Cyclic-di-AMP phosphodiesterase"/>
    <property type="match status" value="1"/>
</dbReference>
<dbReference type="SUPFAM" id="SSF55785">
    <property type="entry name" value="PYP-like sensor domain (PAS domain)"/>
    <property type="match status" value="1"/>
</dbReference>
<evidence type="ECO:0000313" key="6">
    <source>
        <dbReference type="EMBL" id="MBC5713905.1"/>
    </source>
</evidence>
<keyword evidence="1" id="KW-0378">Hydrolase</keyword>
<feature type="domain" description="DDH" evidence="4">
    <location>
        <begin position="365"/>
        <end position="521"/>
    </location>
</feature>
<dbReference type="PANTHER" id="PTHR47618:SF2">
    <property type="entry name" value="CYCLIC-DI-AMP PHOSPHODIESTERASE GDPP"/>
    <property type="match status" value="1"/>
</dbReference>
<dbReference type="PANTHER" id="PTHR47618">
    <property type="entry name" value="BIFUNCTIONAL OLIGORIBONUCLEASE AND PAP PHOSPHATASE NRNA"/>
    <property type="match status" value="1"/>
</dbReference>
<dbReference type="EC" id="3.1.4.-" evidence="1"/>
<dbReference type="GO" id="GO:0016787">
    <property type="term" value="F:hydrolase activity"/>
    <property type="evidence" value="ECO:0007669"/>
    <property type="project" value="UniProtKB-UniRule"/>
</dbReference>
<evidence type="ECO:0000256" key="3">
    <source>
        <dbReference type="SAM" id="Phobius"/>
    </source>
</evidence>
<dbReference type="Pfam" id="PF02272">
    <property type="entry name" value="DHHA1"/>
    <property type="match status" value="1"/>
</dbReference>
<dbReference type="GO" id="GO:0046872">
    <property type="term" value="F:metal ion binding"/>
    <property type="evidence" value="ECO:0007669"/>
    <property type="project" value="UniProtKB-KW"/>
</dbReference>
<comment type="catalytic activity">
    <reaction evidence="1">
        <text>3',3'-c-di-AMP + H2O = 5'-O-phosphonoadenylyl-(3'-&gt;5')-adenosine + H(+)</text>
        <dbReference type="Rhea" id="RHEA:54420"/>
        <dbReference type="ChEBI" id="CHEBI:15377"/>
        <dbReference type="ChEBI" id="CHEBI:15378"/>
        <dbReference type="ChEBI" id="CHEBI:71500"/>
        <dbReference type="ChEBI" id="CHEBI:138171"/>
    </reaction>
</comment>
<feature type="transmembrane region" description="Helical" evidence="3">
    <location>
        <begin position="14"/>
        <end position="35"/>
    </location>
</feature>
<feature type="binding site" evidence="2">
    <location>
        <position position="524"/>
    </location>
    <ligand>
        <name>Mn(2+)</name>
        <dbReference type="ChEBI" id="CHEBI:29035"/>
        <label>2</label>
    </ligand>
</feature>
<dbReference type="GO" id="GO:0003676">
    <property type="term" value="F:nucleic acid binding"/>
    <property type="evidence" value="ECO:0007669"/>
    <property type="project" value="UniProtKB-UniRule"/>
</dbReference>
<evidence type="ECO:0000313" key="7">
    <source>
        <dbReference type="Proteomes" id="UP000606720"/>
    </source>
</evidence>
<dbReference type="InterPro" id="IPR038763">
    <property type="entry name" value="DHH_sf"/>
</dbReference>
<dbReference type="Pfam" id="PF24898">
    <property type="entry name" value="GGDEF_GdpP"/>
    <property type="match status" value="1"/>
</dbReference>
<keyword evidence="1 3" id="KW-0472">Membrane</keyword>
<dbReference type="Gene3D" id="3.30.450.20">
    <property type="entry name" value="PAS domain"/>
    <property type="match status" value="1"/>
</dbReference>
<dbReference type="Proteomes" id="UP000606720">
    <property type="component" value="Unassembled WGS sequence"/>
</dbReference>
<comment type="subcellular location">
    <subcellularLocation>
        <location evidence="1">Cell membrane</location>
    </subcellularLocation>
</comment>
<protein>
    <recommendedName>
        <fullName evidence="1">Cyclic-di-AMP phosphodiesterase</fullName>
        <ecNumber evidence="1">3.1.4.-</ecNumber>
    </recommendedName>
</protein>
<feature type="domain" description="DHHA1" evidence="5">
    <location>
        <begin position="598"/>
        <end position="676"/>
    </location>
</feature>
<evidence type="ECO:0000259" key="4">
    <source>
        <dbReference type="Pfam" id="PF01368"/>
    </source>
</evidence>
<keyword evidence="3" id="KW-1133">Transmembrane helix</keyword>
<feature type="binding site" evidence="2">
    <location>
        <position position="445"/>
    </location>
    <ligand>
        <name>Mn(2+)</name>
        <dbReference type="ChEBI" id="CHEBI:29035"/>
        <label>1</label>
    </ligand>
</feature>
<dbReference type="EMBL" id="JACOPH010000004">
    <property type="protein sequence ID" value="MBC5713905.1"/>
    <property type="molecule type" value="Genomic_DNA"/>
</dbReference>
<keyword evidence="2" id="KW-0479">Metal-binding</keyword>
<dbReference type="SUPFAM" id="SSF64182">
    <property type="entry name" value="DHH phosphoesterases"/>
    <property type="match status" value="1"/>
</dbReference>
<feature type="binding site" evidence="2">
    <location>
        <position position="445"/>
    </location>
    <ligand>
        <name>Mn(2+)</name>
        <dbReference type="ChEBI" id="CHEBI:29035"/>
        <label>2</label>
    </ligand>
</feature>
<organism evidence="6 7">
    <name type="scientific">Roseburia zhanii</name>
    <dbReference type="NCBI Taxonomy" id="2763064"/>
    <lineage>
        <taxon>Bacteria</taxon>
        <taxon>Bacillati</taxon>
        <taxon>Bacillota</taxon>
        <taxon>Clostridia</taxon>
        <taxon>Lachnospirales</taxon>
        <taxon>Lachnospiraceae</taxon>
        <taxon>Roseburia</taxon>
    </lineage>
</organism>
<dbReference type="InterPro" id="IPR035965">
    <property type="entry name" value="PAS-like_dom_sf"/>
</dbReference>
<sequence length="682" mass="77521">MKQNLKLKGRLRNYLYLPLYLTILLVLLNIPIYFFDKRAGGMVTAFLLVYFVCVLMVFLRNKPVLTREMINFATQYATVQKRLLNNFEVPYALLDVNGRILWLNKKFAEVTGKGKEYHKSIFSIFPSITKEQLMKEENEASFQVVWEDKIFRAETNRIYFESMTEESNIVEAEEKEQYLLALYLFDETELNHYIKENADQKLVAALVYIDNYEEALDSIEDVKRSLLVALVDRKVNNYFSEVDALVRKTEKDKYFVVFKYKYLAQLEEDKFSLIEDVKSVKVGNEMAVTLSIGVGINGDNYINNSEYSRMAIDLALGRGGDQVVVKEGEQVSYYGGKSKTVEKNTRVKARVKAHALRETLESRDNVMIMGHHISDVDSFGAAIGIYCAARVLGKKAQIVLNEVTSSLRPLKECFTPDKGYPEDLFVNSERAMEILNRNTLVMVVDTNRPNYTECPQLLERGNAIVVFDHHRQGNEVIRNPILSYIEPYASSTCEMIAEVLQYFTENIKLEACEADCIYAGILIDTNNFMTKTGVRTFEAAAYLRRCGAEVTRVRKLLRNDMASYKMRAEIVRHAEVYRGAFAISMCPGKVDSPTIVGAQAADELLNIVGIKASFVLTEYQGRIFISSRSIDEINVQLIMERLGGGGHLNVAGAQLADCTLSEAKVKLQDTIDEMLEEGEIEL</sequence>
<dbReference type="Gene3D" id="3.10.310.30">
    <property type="match status" value="1"/>
</dbReference>
<evidence type="ECO:0000259" key="5">
    <source>
        <dbReference type="Pfam" id="PF02272"/>
    </source>
</evidence>
<keyword evidence="3" id="KW-0812">Transmembrane</keyword>
<dbReference type="RefSeq" id="WP_186866698.1">
    <property type="nucleotide sequence ID" value="NZ_JACOPH010000004.1"/>
</dbReference>